<keyword evidence="2" id="KW-1185">Reference proteome</keyword>
<organism evidence="1 2">
    <name type="scientific">Luteibacter yeojuensis</name>
    <dbReference type="NCBI Taxonomy" id="345309"/>
    <lineage>
        <taxon>Bacteria</taxon>
        <taxon>Pseudomonadati</taxon>
        <taxon>Pseudomonadota</taxon>
        <taxon>Gammaproteobacteria</taxon>
        <taxon>Lysobacterales</taxon>
        <taxon>Rhodanobacteraceae</taxon>
        <taxon>Luteibacter</taxon>
    </lineage>
</organism>
<name>A0A7X5QRX5_9GAMM</name>
<accession>A0A7X5QRX5</accession>
<sequence>MASRFTHFRSIEVRSNPDTAAAWPDGFMPGTVAPFVMRYGTDFLVAMQRAATAHDAAEATAASEAEPA</sequence>
<dbReference type="EMBL" id="JAAQTL010000001">
    <property type="protein sequence ID" value="NID14259.1"/>
    <property type="molecule type" value="Genomic_DNA"/>
</dbReference>
<reference evidence="1 2" key="1">
    <citation type="journal article" date="2006" name="Int. J. Syst. Evol. Microbiol.">
        <title>Dyella yeojuensis sp. nov., isolated from greenhouse soil in Korea.</title>
        <authorList>
            <person name="Kim B.Y."/>
            <person name="Weon H.Y."/>
            <person name="Lee K.H."/>
            <person name="Seok S.J."/>
            <person name="Kwon S.W."/>
            <person name="Go S.J."/>
            <person name="Stackebrandt E."/>
        </authorList>
    </citation>
    <scope>NUCLEOTIDE SEQUENCE [LARGE SCALE GENOMIC DNA]</scope>
    <source>
        <strain evidence="1 2">DSM 17673</strain>
    </source>
</reference>
<protein>
    <submittedName>
        <fullName evidence="1">Uncharacterized protein</fullName>
    </submittedName>
</protein>
<gene>
    <name evidence="1" type="ORF">HBF32_02105</name>
</gene>
<proteinExistence type="predicted"/>
<comment type="caution">
    <text evidence="1">The sequence shown here is derived from an EMBL/GenBank/DDBJ whole genome shotgun (WGS) entry which is preliminary data.</text>
</comment>
<dbReference type="AlphaFoldDB" id="A0A7X5QRX5"/>
<dbReference type="RefSeq" id="WP_166697980.1">
    <property type="nucleotide sequence ID" value="NZ_JAAQTL010000001.1"/>
</dbReference>
<evidence type="ECO:0000313" key="1">
    <source>
        <dbReference type="EMBL" id="NID14259.1"/>
    </source>
</evidence>
<evidence type="ECO:0000313" key="2">
    <source>
        <dbReference type="Proteomes" id="UP000518878"/>
    </source>
</evidence>
<dbReference type="Proteomes" id="UP000518878">
    <property type="component" value="Unassembled WGS sequence"/>
</dbReference>